<gene>
    <name evidence="3" type="ORF">HKK74_02130</name>
</gene>
<reference evidence="3 4" key="1">
    <citation type="submission" date="2020-06" db="EMBL/GenBank/DDBJ databases">
        <title>Actinomadura xiongansis sp. nov., isolated from soil of Baiyangdian.</title>
        <authorList>
            <person name="Zhang X."/>
        </authorList>
    </citation>
    <scope>NUCLEOTIDE SEQUENCE [LARGE SCALE GENOMIC DNA]</scope>
    <source>
        <strain evidence="3 4">HBUM206468</strain>
    </source>
</reference>
<feature type="coiled-coil region" evidence="1">
    <location>
        <begin position="98"/>
        <end position="132"/>
    </location>
</feature>
<protein>
    <recommendedName>
        <fullName evidence="5">Helix-turn-helix domain-containing protein</fullName>
    </recommendedName>
</protein>
<accession>A0ABR7LHN7</accession>
<dbReference type="RefSeq" id="WP_187241235.1">
    <property type="nucleotide sequence ID" value="NZ_BAAAOK010000011.1"/>
</dbReference>
<dbReference type="InterPro" id="IPR010982">
    <property type="entry name" value="Lambda_DNA-bd_dom_sf"/>
</dbReference>
<evidence type="ECO:0000313" key="4">
    <source>
        <dbReference type="Proteomes" id="UP000805614"/>
    </source>
</evidence>
<keyword evidence="4" id="KW-1185">Reference proteome</keyword>
<dbReference type="EMBL" id="JABVEC010000001">
    <property type="protein sequence ID" value="MBC6464303.1"/>
    <property type="molecule type" value="Genomic_DNA"/>
</dbReference>
<keyword evidence="1" id="KW-0175">Coiled coil</keyword>
<sequence length="139" mass="15758">MPSPRERLPAEMDARRLELGLTWDQVAALSGVHRETLRTIRRGTGDIRSLTKSGIEKALQWAAGSIDAILAGGDPTPIEPPREPDRPPAPEREMSPIERELLERIRRHEAELERLREEDRALREKLDRLLGESNQQTGT</sequence>
<organism evidence="3 4">
    <name type="scientific">Actinomadura alba</name>
    <dbReference type="NCBI Taxonomy" id="406431"/>
    <lineage>
        <taxon>Bacteria</taxon>
        <taxon>Bacillati</taxon>
        <taxon>Actinomycetota</taxon>
        <taxon>Actinomycetes</taxon>
        <taxon>Streptosporangiales</taxon>
        <taxon>Thermomonosporaceae</taxon>
        <taxon>Actinomadura</taxon>
    </lineage>
</organism>
<proteinExistence type="predicted"/>
<dbReference type="Proteomes" id="UP000805614">
    <property type="component" value="Unassembled WGS sequence"/>
</dbReference>
<evidence type="ECO:0008006" key="5">
    <source>
        <dbReference type="Google" id="ProtNLM"/>
    </source>
</evidence>
<feature type="region of interest" description="Disordered" evidence="2">
    <location>
        <begin position="70"/>
        <end position="97"/>
    </location>
</feature>
<comment type="caution">
    <text evidence="3">The sequence shown here is derived from an EMBL/GenBank/DDBJ whole genome shotgun (WGS) entry which is preliminary data.</text>
</comment>
<evidence type="ECO:0000256" key="2">
    <source>
        <dbReference type="SAM" id="MobiDB-lite"/>
    </source>
</evidence>
<name>A0ABR7LHN7_9ACTN</name>
<dbReference type="SUPFAM" id="SSF47413">
    <property type="entry name" value="lambda repressor-like DNA-binding domains"/>
    <property type="match status" value="1"/>
</dbReference>
<evidence type="ECO:0000313" key="3">
    <source>
        <dbReference type="EMBL" id="MBC6464303.1"/>
    </source>
</evidence>
<evidence type="ECO:0000256" key="1">
    <source>
        <dbReference type="SAM" id="Coils"/>
    </source>
</evidence>
<feature type="compositionally biased region" description="Basic and acidic residues" evidence="2">
    <location>
        <begin position="80"/>
        <end position="97"/>
    </location>
</feature>